<proteinExistence type="predicted"/>
<feature type="region of interest" description="Disordered" evidence="1">
    <location>
        <begin position="1"/>
        <end position="35"/>
    </location>
</feature>
<dbReference type="Proteomes" id="UP000271162">
    <property type="component" value="Unassembled WGS sequence"/>
</dbReference>
<reference evidence="2 3" key="2">
    <citation type="submission" date="2018-11" db="EMBL/GenBank/DDBJ databases">
        <authorList>
            <consortium name="Pathogen Informatics"/>
        </authorList>
    </citation>
    <scope>NUCLEOTIDE SEQUENCE [LARGE SCALE GENOMIC DNA]</scope>
</reference>
<evidence type="ECO:0000313" key="2">
    <source>
        <dbReference type="EMBL" id="VDL81937.1"/>
    </source>
</evidence>
<evidence type="ECO:0000313" key="4">
    <source>
        <dbReference type="WBParaSite" id="NBR_0001821501-mRNA-1"/>
    </source>
</evidence>
<dbReference type="AlphaFoldDB" id="A0A0N4YM42"/>
<organism evidence="4">
    <name type="scientific">Nippostrongylus brasiliensis</name>
    <name type="common">Rat hookworm</name>
    <dbReference type="NCBI Taxonomy" id="27835"/>
    <lineage>
        <taxon>Eukaryota</taxon>
        <taxon>Metazoa</taxon>
        <taxon>Ecdysozoa</taxon>
        <taxon>Nematoda</taxon>
        <taxon>Chromadorea</taxon>
        <taxon>Rhabditida</taxon>
        <taxon>Rhabditina</taxon>
        <taxon>Rhabditomorpha</taxon>
        <taxon>Strongyloidea</taxon>
        <taxon>Heligmosomidae</taxon>
        <taxon>Nippostrongylus</taxon>
    </lineage>
</organism>
<gene>
    <name evidence="2" type="ORF">NBR_LOCUS18216</name>
</gene>
<accession>A0A0N4YM42</accession>
<evidence type="ECO:0000313" key="3">
    <source>
        <dbReference type="Proteomes" id="UP000271162"/>
    </source>
</evidence>
<dbReference type="WBParaSite" id="NBR_0001821501-mRNA-1">
    <property type="protein sequence ID" value="NBR_0001821501-mRNA-1"/>
    <property type="gene ID" value="NBR_0001821501"/>
</dbReference>
<keyword evidence="3" id="KW-1185">Reference proteome</keyword>
<name>A0A0N4YM42_NIPBR</name>
<dbReference type="EMBL" id="UYSL01023255">
    <property type="protein sequence ID" value="VDL81937.1"/>
    <property type="molecule type" value="Genomic_DNA"/>
</dbReference>
<evidence type="ECO:0000256" key="1">
    <source>
        <dbReference type="SAM" id="MobiDB-lite"/>
    </source>
</evidence>
<sequence length="68" mass="7685">MRQSSGDGRRRNGGVRFTIQSSGEGGFDLPRNGANPEGELRQISLLLNKDYRRSIHCAFKYNELTSIR</sequence>
<reference evidence="4" key="1">
    <citation type="submission" date="2017-02" db="UniProtKB">
        <authorList>
            <consortium name="WormBaseParasite"/>
        </authorList>
    </citation>
    <scope>IDENTIFICATION</scope>
</reference>
<protein>
    <submittedName>
        <fullName evidence="4">RNA helicase</fullName>
    </submittedName>
</protein>